<sequence length="453" mass="51382">MYLDAAGQPTIVLNSLKSSFELLERRAITYSDRPRLIMAQEILNNGLLFALMSYGERWRRMRRAAHDALSKRVLQNYHPNQTKEATILVSSLLTPSASLNPDKQFQRFGASTIMSIVYDHPTIISEHDETIKGIEAYNERVAHAAVPGSYLVDVFPWMIRIPERFAKWKREGSRHFHKDCAMFSGLLDRVRVDLVNGRNRPSFSATLLQNTDHYRLSELEMAFLAGQLYAAGTETTITTLSWWALAMIAFPEVQRKAQAELDAVVGRDRLPTFADAPHLPYLGAVIREILRWRPALPLGVAHAASEDDWYEGMFIPKGSICIPNAWHCNHDRAVFGEDADEFRPERYLDEQGELLSSPVETIQAGHVAFGFGRRICVGKDMALDSLFISTARILWAARLERVRDEIGKQVPLDTDTLIDVGIIARPAPYDCVVRPRFTGMEPILAEERNRYEV</sequence>
<gene>
    <name evidence="1" type="ORF">F5148DRAFT_601635</name>
</gene>
<evidence type="ECO:0000313" key="1">
    <source>
        <dbReference type="EMBL" id="KAI9450250.1"/>
    </source>
</evidence>
<comment type="caution">
    <text evidence="1">The sequence shown here is derived from an EMBL/GenBank/DDBJ whole genome shotgun (WGS) entry which is preliminary data.</text>
</comment>
<keyword evidence="2" id="KW-1185">Reference proteome</keyword>
<accession>A0ACC0TUY3</accession>
<reference evidence="1" key="1">
    <citation type="submission" date="2021-03" db="EMBL/GenBank/DDBJ databases">
        <title>Evolutionary priming and transition to the ectomycorrhizal habit in an iconic lineage of mushroom-forming fungi: is preadaptation a requirement?</title>
        <authorList>
            <consortium name="DOE Joint Genome Institute"/>
            <person name="Looney B.P."/>
            <person name="Miyauchi S."/>
            <person name="Morin E."/>
            <person name="Drula E."/>
            <person name="Courty P.E."/>
            <person name="Chicoki N."/>
            <person name="Fauchery L."/>
            <person name="Kohler A."/>
            <person name="Kuo A."/>
            <person name="LaButti K."/>
            <person name="Pangilinan J."/>
            <person name="Lipzen A."/>
            <person name="Riley R."/>
            <person name="Andreopoulos W."/>
            <person name="He G."/>
            <person name="Johnson J."/>
            <person name="Barry K.W."/>
            <person name="Grigoriev I.V."/>
            <person name="Nagy L."/>
            <person name="Hibbett D."/>
            <person name="Henrissat B."/>
            <person name="Matheny P.B."/>
            <person name="Labbe J."/>
            <person name="Martin A.F."/>
        </authorList>
    </citation>
    <scope>NUCLEOTIDE SEQUENCE</scope>
    <source>
        <strain evidence="1">BPL698</strain>
    </source>
</reference>
<dbReference type="Proteomes" id="UP001207468">
    <property type="component" value="Unassembled WGS sequence"/>
</dbReference>
<organism evidence="1 2">
    <name type="scientific">Russula earlei</name>
    <dbReference type="NCBI Taxonomy" id="71964"/>
    <lineage>
        <taxon>Eukaryota</taxon>
        <taxon>Fungi</taxon>
        <taxon>Dikarya</taxon>
        <taxon>Basidiomycota</taxon>
        <taxon>Agaricomycotina</taxon>
        <taxon>Agaricomycetes</taxon>
        <taxon>Russulales</taxon>
        <taxon>Russulaceae</taxon>
        <taxon>Russula</taxon>
    </lineage>
</organism>
<proteinExistence type="predicted"/>
<dbReference type="EMBL" id="JAGFNK010000444">
    <property type="protein sequence ID" value="KAI9450250.1"/>
    <property type="molecule type" value="Genomic_DNA"/>
</dbReference>
<protein>
    <submittedName>
        <fullName evidence="1">Cytochrome P450</fullName>
    </submittedName>
</protein>
<name>A0ACC0TUY3_9AGAM</name>
<evidence type="ECO:0000313" key="2">
    <source>
        <dbReference type="Proteomes" id="UP001207468"/>
    </source>
</evidence>